<reference evidence="1 2" key="1">
    <citation type="submission" date="2016-07" db="EMBL/GenBank/DDBJ databases">
        <title>Pervasive Adenine N6-methylation of Active Genes in Fungi.</title>
        <authorList>
            <consortium name="DOE Joint Genome Institute"/>
            <person name="Mondo S.J."/>
            <person name="Dannebaum R.O."/>
            <person name="Kuo R.C."/>
            <person name="Labutti K."/>
            <person name="Haridas S."/>
            <person name="Kuo A."/>
            <person name="Salamov A."/>
            <person name="Ahrendt S.R."/>
            <person name="Lipzen A."/>
            <person name="Sullivan W."/>
            <person name="Andreopoulos W.B."/>
            <person name="Clum A."/>
            <person name="Lindquist E."/>
            <person name="Daum C."/>
            <person name="Ramamoorthy G.K."/>
            <person name="Gryganskyi A."/>
            <person name="Culley D."/>
            <person name="Magnuson J.K."/>
            <person name="James T.Y."/>
            <person name="O'Malley M.A."/>
            <person name="Stajich J.E."/>
            <person name="Spatafora J.W."/>
            <person name="Visel A."/>
            <person name="Grigoriev I.V."/>
        </authorList>
    </citation>
    <scope>NUCLEOTIDE SEQUENCE [LARGE SCALE GENOMIC DNA]</scope>
    <source>
        <strain evidence="1 2">CBS 115471</strain>
    </source>
</reference>
<proteinExistence type="predicted"/>
<dbReference type="OrthoDB" id="291007at2759"/>
<dbReference type="InterPro" id="IPR024079">
    <property type="entry name" value="MetalloPept_cat_dom_sf"/>
</dbReference>
<keyword evidence="2" id="KW-1185">Reference proteome</keyword>
<comment type="caution">
    <text evidence="1">The sequence shown here is derived from an EMBL/GenBank/DDBJ whole genome shotgun (WGS) entry which is preliminary data.</text>
</comment>
<evidence type="ECO:0000313" key="1">
    <source>
        <dbReference type="EMBL" id="ORX97359.1"/>
    </source>
</evidence>
<dbReference type="Gene3D" id="3.40.390.10">
    <property type="entry name" value="Collagenase (Catalytic Domain)"/>
    <property type="match status" value="1"/>
</dbReference>
<sequence length="156" mass="17467">MIHEHQRADRDDHFSFRCQNVKGFEEALAEVKEKKLGGASELCSDASVAAAVGFVGSAFFVQPPGVAKDSSTWDAESIMLYWAGSFAKDDCLKREKDDKTLCPLTYDENHGKAPEKEHLIPRAFQPSKMDVEFIRDIYGLDDSDEPERKSLVPLRG</sequence>
<dbReference type="GO" id="GO:0008237">
    <property type="term" value="F:metallopeptidase activity"/>
    <property type="evidence" value="ECO:0007669"/>
    <property type="project" value="InterPro"/>
</dbReference>
<evidence type="ECO:0000313" key="2">
    <source>
        <dbReference type="Proteomes" id="UP000193144"/>
    </source>
</evidence>
<accession>A0A1Y1YHA5</accession>
<dbReference type="AlphaFoldDB" id="A0A1Y1YHA5"/>
<organism evidence="1 2">
    <name type="scientific">Clohesyomyces aquaticus</name>
    <dbReference type="NCBI Taxonomy" id="1231657"/>
    <lineage>
        <taxon>Eukaryota</taxon>
        <taxon>Fungi</taxon>
        <taxon>Dikarya</taxon>
        <taxon>Ascomycota</taxon>
        <taxon>Pezizomycotina</taxon>
        <taxon>Dothideomycetes</taxon>
        <taxon>Pleosporomycetidae</taxon>
        <taxon>Pleosporales</taxon>
        <taxon>Lindgomycetaceae</taxon>
        <taxon>Clohesyomyces</taxon>
    </lineage>
</organism>
<gene>
    <name evidence="1" type="ORF">BCR34DRAFT_578029</name>
</gene>
<dbReference type="EMBL" id="MCFA01000236">
    <property type="protein sequence ID" value="ORX97359.1"/>
    <property type="molecule type" value="Genomic_DNA"/>
</dbReference>
<dbReference type="Proteomes" id="UP000193144">
    <property type="component" value="Unassembled WGS sequence"/>
</dbReference>
<protein>
    <submittedName>
        <fullName evidence="1">Uncharacterized protein</fullName>
    </submittedName>
</protein>
<name>A0A1Y1YHA5_9PLEO</name>